<feature type="compositionally biased region" description="Basic and acidic residues" evidence="6">
    <location>
        <begin position="26"/>
        <end position="35"/>
    </location>
</feature>
<keyword evidence="1" id="KW-0479">Metal-binding</keyword>
<keyword evidence="2" id="KW-0805">Transcription regulation</keyword>
<evidence type="ECO:0000256" key="4">
    <source>
        <dbReference type="ARBA" id="ARBA00023163"/>
    </source>
</evidence>
<dbReference type="GO" id="GO:0000978">
    <property type="term" value="F:RNA polymerase II cis-regulatory region sequence-specific DNA binding"/>
    <property type="evidence" value="ECO:0007669"/>
    <property type="project" value="TreeGrafter"/>
</dbReference>
<feature type="compositionally biased region" description="Low complexity" evidence="6">
    <location>
        <begin position="735"/>
        <end position="748"/>
    </location>
</feature>
<dbReference type="GO" id="GO:0000435">
    <property type="term" value="P:positive regulation of transcription from RNA polymerase II promoter by galactose"/>
    <property type="evidence" value="ECO:0007669"/>
    <property type="project" value="TreeGrafter"/>
</dbReference>
<dbReference type="InterPro" id="IPR007219">
    <property type="entry name" value="XnlR_reg_dom"/>
</dbReference>
<dbReference type="InterPro" id="IPR051127">
    <property type="entry name" value="Fungal_SecMet_Regulators"/>
</dbReference>
<gene>
    <name evidence="7" type="ORF">C2S_11017</name>
</gene>
<dbReference type="CDD" id="cd12148">
    <property type="entry name" value="fungal_TF_MHR"/>
    <property type="match status" value="1"/>
</dbReference>
<comment type="caution">
    <text evidence="7">The sequence shown here is derived from an EMBL/GenBank/DDBJ whole genome shotgun (WGS) entry which is preliminary data.</text>
</comment>
<name>A0A2H3SC47_FUSFU</name>
<dbReference type="PROSITE" id="PS50048">
    <property type="entry name" value="ZN2_CY6_FUNGAL_2"/>
    <property type="match status" value="1"/>
</dbReference>
<dbReference type="GO" id="GO:0000981">
    <property type="term" value="F:DNA-binding transcription factor activity, RNA polymerase II-specific"/>
    <property type="evidence" value="ECO:0007669"/>
    <property type="project" value="InterPro"/>
</dbReference>
<proteinExistence type="predicted"/>
<dbReference type="EMBL" id="CABFJX010000392">
    <property type="protein sequence ID" value="VTT78330.1"/>
    <property type="molecule type" value="Genomic_DNA"/>
</dbReference>
<protein>
    <submittedName>
        <fullName evidence="7">Uncharacterized protein</fullName>
    </submittedName>
</protein>
<dbReference type="Pfam" id="PF04082">
    <property type="entry name" value="Fungal_trans"/>
    <property type="match status" value="1"/>
</dbReference>
<dbReference type="GO" id="GO:0005634">
    <property type="term" value="C:nucleus"/>
    <property type="evidence" value="ECO:0007669"/>
    <property type="project" value="TreeGrafter"/>
</dbReference>
<dbReference type="InterPro" id="IPR036864">
    <property type="entry name" value="Zn2-C6_fun-type_DNA-bd_sf"/>
</dbReference>
<dbReference type="Pfam" id="PF00172">
    <property type="entry name" value="Zn_clus"/>
    <property type="match status" value="1"/>
</dbReference>
<dbReference type="CDD" id="cd00067">
    <property type="entry name" value="GAL4"/>
    <property type="match status" value="1"/>
</dbReference>
<dbReference type="SUPFAM" id="SSF57701">
    <property type="entry name" value="Zn2/Cys6 DNA-binding domain"/>
    <property type="match status" value="1"/>
</dbReference>
<dbReference type="GO" id="GO:0008270">
    <property type="term" value="F:zinc ion binding"/>
    <property type="evidence" value="ECO:0007669"/>
    <property type="project" value="InterPro"/>
</dbReference>
<dbReference type="SMART" id="SM00906">
    <property type="entry name" value="Fungal_trans"/>
    <property type="match status" value="1"/>
</dbReference>
<evidence type="ECO:0000313" key="8">
    <source>
        <dbReference type="Proteomes" id="UP000760494"/>
    </source>
</evidence>
<dbReference type="PANTHER" id="PTHR47424">
    <property type="entry name" value="REGULATORY PROTEIN GAL4"/>
    <property type="match status" value="1"/>
</dbReference>
<dbReference type="SMART" id="SM00066">
    <property type="entry name" value="GAL4"/>
    <property type="match status" value="1"/>
</dbReference>
<keyword evidence="5" id="KW-0539">Nucleus</keyword>
<reference evidence="7" key="1">
    <citation type="submission" date="2019-05" db="EMBL/GenBank/DDBJ databases">
        <authorList>
            <person name="Piombo E."/>
        </authorList>
    </citation>
    <scope>NUCLEOTIDE SEQUENCE</scope>
    <source>
        <strain evidence="7">C2S</strain>
    </source>
</reference>
<dbReference type="GO" id="GO:0006351">
    <property type="term" value="P:DNA-templated transcription"/>
    <property type="evidence" value="ECO:0007669"/>
    <property type="project" value="InterPro"/>
</dbReference>
<accession>A0A2H3SC47</accession>
<sequence>MYSPPGTQTQERDKSPPRQDIPPSKIVKDAAKRTENSIVRPRKRQKVDLACEECRSRKVRCDGLRPECNVCKRRQKLCIYLPEASRLTGSRRVLHSLHDRLASLEAKANGETKPEPSTENITVSTGFVESLPLVQSPPAFNVGPSPSPSQRCTTDSILVPARILPHPSTGLSTTYASEDTSPNIGSLPSGQDLGDISAMGMALPTTEASTHISREFYGKPSAASLLHDMLHPDRRPSAPGDSKQDSAIHPSPPSTRRCFSVPCSSNTDEYHLPPRHVADNLLCIYRERVQIIYPFLHWQTLMEAYNRLWLSDSEIKNMPHLTGIGLGGSQCPVPVFYCALNAVFALATQFTDGSAHDRKERTTPFLRRSRHLMHLDFLDNANISLIQALLIFARYLQSTNLPSRCWNVAGMAYRMAQSLGLHLAMNETGTSELEREVRRRVWHSCVSLDTVLGMLTGRPISYSMASTAPLPSISDEKFCTQNLASCDGNKNDFPAATFFAESIKLSHILRQILGHIYDPWKKPEVEKGTGFDERKRYRKYVSSTMAFDDELDRFEAELPEVLRLSSDTTKTHIGSILAQQRHVLRSRFLHIRLLLYRSFLVECCQRADPRTKVSWVGDPRTFSSQPYNAFIEKCCTVCIETAQTLIDHFSQTTTTHPGSPWYSCYYVYHAAIIVVAADNHSSQLSHLNHKNLQESWRACESFFCRISRHNPDMYRYFHLLERLSGFKEPPHITNSLTPSSSASSSDCSIPKTSDRTGNLGRLESQTIEEMIEHHITDSYPEPDMSLGSGNDWCAPSNQSSNAGLETLLCDDQLWTLTEFCIMDAGSISI</sequence>
<dbReference type="Proteomes" id="UP000760494">
    <property type="component" value="Unassembled WGS sequence"/>
</dbReference>
<evidence type="ECO:0000256" key="6">
    <source>
        <dbReference type="SAM" id="MobiDB-lite"/>
    </source>
</evidence>
<dbReference type="PROSITE" id="PS00463">
    <property type="entry name" value="ZN2_CY6_FUNGAL_1"/>
    <property type="match status" value="1"/>
</dbReference>
<evidence type="ECO:0000313" key="7">
    <source>
        <dbReference type="EMBL" id="VTT78330.1"/>
    </source>
</evidence>
<feature type="region of interest" description="Disordered" evidence="6">
    <location>
        <begin position="1"/>
        <end position="41"/>
    </location>
</feature>
<dbReference type="Gene3D" id="4.10.240.10">
    <property type="entry name" value="Zn(2)-C6 fungal-type DNA-binding domain"/>
    <property type="match status" value="1"/>
</dbReference>
<evidence type="ECO:0000256" key="2">
    <source>
        <dbReference type="ARBA" id="ARBA00023015"/>
    </source>
</evidence>
<dbReference type="PANTHER" id="PTHR47424:SF3">
    <property type="entry name" value="REGULATORY PROTEIN GAL4"/>
    <property type="match status" value="1"/>
</dbReference>
<keyword evidence="4" id="KW-0804">Transcription</keyword>
<dbReference type="AlphaFoldDB" id="A0A2H3SC47"/>
<evidence type="ECO:0000256" key="5">
    <source>
        <dbReference type="ARBA" id="ARBA00023242"/>
    </source>
</evidence>
<evidence type="ECO:0000256" key="3">
    <source>
        <dbReference type="ARBA" id="ARBA00023125"/>
    </source>
</evidence>
<feature type="region of interest" description="Disordered" evidence="6">
    <location>
        <begin position="734"/>
        <end position="758"/>
    </location>
</feature>
<organism evidence="7 8">
    <name type="scientific">Fusarium fujikuroi</name>
    <name type="common">Bakanae and foot rot disease fungus</name>
    <name type="synonym">Gibberella fujikuroi</name>
    <dbReference type="NCBI Taxonomy" id="5127"/>
    <lineage>
        <taxon>Eukaryota</taxon>
        <taxon>Fungi</taxon>
        <taxon>Dikarya</taxon>
        <taxon>Ascomycota</taxon>
        <taxon>Pezizomycotina</taxon>
        <taxon>Sordariomycetes</taxon>
        <taxon>Hypocreomycetidae</taxon>
        <taxon>Hypocreales</taxon>
        <taxon>Nectriaceae</taxon>
        <taxon>Fusarium</taxon>
        <taxon>Fusarium fujikuroi species complex</taxon>
    </lineage>
</organism>
<keyword evidence="3" id="KW-0238">DNA-binding</keyword>
<evidence type="ECO:0000256" key="1">
    <source>
        <dbReference type="ARBA" id="ARBA00022723"/>
    </source>
</evidence>
<feature type="region of interest" description="Disordered" evidence="6">
    <location>
        <begin position="230"/>
        <end position="258"/>
    </location>
</feature>
<dbReference type="InterPro" id="IPR001138">
    <property type="entry name" value="Zn2Cys6_DnaBD"/>
</dbReference>
<feature type="compositionally biased region" description="Basic and acidic residues" evidence="6">
    <location>
        <begin position="230"/>
        <end position="246"/>
    </location>
</feature>